<dbReference type="GO" id="GO:0016020">
    <property type="term" value="C:membrane"/>
    <property type="evidence" value="ECO:0007669"/>
    <property type="project" value="UniProtKB-SubCell"/>
</dbReference>
<gene>
    <name evidence="8" type="ORF">METZ01_LOCUS352233</name>
</gene>
<evidence type="ECO:0000256" key="6">
    <source>
        <dbReference type="ARBA" id="ARBA00023136"/>
    </source>
</evidence>
<reference evidence="8" key="1">
    <citation type="submission" date="2018-05" db="EMBL/GenBank/DDBJ databases">
        <authorList>
            <person name="Lanie J.A."/>
            <person name="Ng W.-L."/>
            <person name="Kazmierczak K.M."/>
            <person name="Andrzejewski T.M."/>
            <person name="Davidsen T.M."/>
            <person name="Wayne K.J."/>
            <person name="Tettelin H."/>
            <person name="Glass J.I."/>
            <person name="Rusch D."/>
            <person name="Podicherti R."/>
            <person name="Tsui H.-C.T."/>
            <person name="Winkler M.E."/>
        </authorList>
    </citation>
    <scope>NUCLEOTIDE SEQUENCE</scope>
</reference>
<name>A0A382RNW6_9ZZZZ</name>
<keyword evidence="4" id="KW-1133">Transmembrane helix</keyword>
<dbReference type="AlphaFoldDB" id="A0A382RNW6"/>
<accession>A0A382RNW6</accession>
<dbReference type="InterPro" id="IPR006094">
    <property type="entry name" value="Oxid_FAD_bind_N"/>
</dbReference>
<dbReference type="GO" id="GO:0050614">
    <property type="term" value="F:Delta24-sterol reductase activity"/>
    <property type="evidence" value="ECO:0007669"/>
    <property type="project" value="UniProtKB-EC"/>
</dbReference>
<evidence type="ECO:0000256" key="2">
    <source>
        <dbReference type="ARBA" id="ARBA00012405"/>
    </source>
</evidence>
<dbReference type="EC" id="1.3.1.72" evidence="2"/>
<dbReference type="InterPro" id="IPR036318">
    <property type="entry name" value="FAD-bd_PCMH-like_sf"/>
</dbReference>
<sequence length="314" mass="36272">MTYSNYNKKVENISKIITHNKKLITTSRKGHNHRDLHFKINQNKIDTSQLDSILNVNDNYIDCEASVSVGQINRKTISKCKMVPSLPEGDNFTVGGCLGGLALGSNSYIHGFFNNNVIDFDIVLGNGEIMKNVSKAKHSDLYYGIGGTYGTMGIITRVKMKLINCESYVKINYLHYNSFNEFYINFSLKIKQQKDDFIEAFVNNKNDFTIVVANFVKDVKNDELLVIKDKSILKQRHMCIYAQIANKKEYSYLRLVDYLERYSYTAFWGHYLYTPYKLRDYFYAGLVYSLIPRKMIQGDRLNIGKYFLAANQIV</sequence>
<evidence type="ECO:0000256" key="3">
    <source>
        <dbReference type="ARBA" id="ARBA00022692"/>
    </source>
</evidence>
<comment type="subcellular location">
    <subcellularLocation>
        <location evidence="1">Membrane</location>
        <topology evidence="1">Single-pass membrane protein</topology>
    </subcellularLocation>
</comment>
<organism evidence="8">
    <name type="scientific">marine metagenome</name>
    <dbReference type="NCBI Taxonomy" id="408172"/>
    <lineage>
        <taxon>unclassified sequences</taxon>
        <taxon>metagenomes</taxon>
        <taxon>ecological metagenomes</taxon>
    </lineage>
</organism>
<dbReference type="InterPro" id="IPR016166">
    <property type="entry name" value="FAD-bd_PCMH"/>
</dbReference>
<dbReference type="InterPro" id="IPR016169">
    <property type="entry name" value="FAD-bd_PCMH_sub2"/>
</dbReference>
<dbReference type="GO" id="GO:0005737">
    <property type="term" value="C:cytoplasm"/>
    <property type="evidence" value="ECO:0007669"/>
    <property type="project" value="TreeGrafter"/>
</dbReference>
<keyword evidence="6" id="KW-0472">Membrane</keyword>
<dbReference type="Gene3D" id="3.30.465.10">
    <property type="match status" value="1"/>
</dbReference>
<dbReference type="SUPFAM" id="SSF56176">
    <property type="entry name" value="FAD-binding/transporter-associated domain-like"/>
    <property type="match status" value="1"/>
</dbReference>
<dbReference type="GO" id="GO:0071949">
    <property type="term" value="F:FAD binding"/>
    <property type="evidence" value="ECO:0007669"/>
    <property type="project" value="InterPro"/>
</dbReference>
<dbReference type="InterPro" id="IPR040165">
    <property type="entry name" value="Diminuto-like"/>
</dbReference>
<evidence type="ECO:0000256" key="1">
    <source>
        <dbReference type="ARBA" id="ARBA00004167"/>
    </source>
</evidence>
<feature type="domain" description="FAD-binding PCMH-type" evidence="7">
    <location>
        <begin position="1"/>
        <end position="165"/>
    </location>
</feature>
<protein>
    <recommendedName>
        <fullName evidence="2">Delta(24)-sterol reductase</fullName>
        <ecNumber evidence="2">1.3.1.72</ecNumber>
    </recommendedName>
</protein>
<dbReference type="PANTHER" id="PTHR10801">
    <property type="entry name" value="24-DEHYDROCHOLESTEROL REDUCTASE"/>
    <property type="match status" value="1"/>
</dbReference>
<dbReference type="GO" id="GO:0008202">
    <property type="term" value="P:steroid metabolic process"/>
    <property type="evidence" value="ECO:0007669"/>
    <property type="project" value="TreeGrafter"/>
</dbReference>
<keyword evidence="3" id="KW-0812">Transmembrane</keyword>
<dbReference type="PROSITE" id="PS51387">
    <property type="entry name" value="FAD_PCMH"/>
    <property type="match status" value="1"/>
</dbReference>
<keyword evidence="5" id="KW-0560">Oxidoreductase</keyword>
<evidence type="ECO:0000313" key="8">
    <source>
        <dbReference type="EMBL" id="SVC99379.1"/>
    </source>
</evidence>
<dbReference type="EMBL" id="UINC01123121">
    <property type="protein sequence ID" value="SVC99379.1"/>
    <property type="molecule type" value="Genomic_DNA"/>
</dbReference>
<proteinExistence type="predicted"/>
<evidence type="ECO:0000259" key="7">
    <source>
        <dbReference type="PROSITE" id="PS51387"/>
    </source>
</evidence>
<dbReference type="PANTHER" id="PTHR10801:SF0">
    <property type="entry name" value="DELTA(24)-STEROL REDUCTASE"/>
    <property type="match status" value="1"/>
</dbReference>
<evidence type="ECO:0000256" key="5">
    <source>
        <dbReference type="ARBA" id="ARBA00023002"/>
    </source>
</evidence>
<dbReference type="Pfam" id="PF01565">
    <property type="entry name" value="FAD_binding_4"/>
    <property type="match status" value="1"/>
</dbReference>
<evidence type="ECO:0000256" key="4">
    <source>
        <dbReference type="ARBA" id="ARBA00022989"/>
    </source>
</evidence>
<feature type="non-terminal residue" evidence="8">
    <location>
        <position position="314"/>
    </location>
</feature>